<dbReference type="KEGG" id="phs:C2L64_46070"/>
<gene>
    <name evidence="1" type="ORF">C2L64_46070</name>
</gene>
<dbReference type="PANTHER" id="PTHR33747">
    <property type="entry name" value="UPF0225 PROTEIN SCO1677"/>
    <property type="match status" value="1"/>
</dbReference>
<dbReference type="AlphaFoldDB" id="A0AAN1MQW5"/>
<dbReference type="RefSeq" id="WP_103154357.1">
    <property type="nucleotide sequence ID" value="NZ_CP026108.1"/>
</dbReference>
<dbReference type="NCBIfam" id="TIGR02292">
    <property type="entry name" value="ygfB_yecA"/>
    <property type="match status" value="1"/>
</dbReference>
<dbReference type="InterPro" id="IPR004027">
    <property type="entry name" value="SEC_C_motif"/>
</dbReference>
<dbReference type="Proteomes" id="UP000236649">
    <property type="component" value="Chromosome 4"/>
</dbReference>
<dbReference type="PANTHER" id="PTHR33747:SF1">
    <property type="entry name" value="ADENYLATE CYCLASE-ASSOCIATED CAP C-TERMINAL DOMAIN-CONTAINING PROTEIN"/>
    <property type="match status" value="1"/>
</dbReference>
<accession>A0AAN1MQW5</accession>
<evidence type="ECO:0000313" key="2">
    <source>
        <dbReference type="Proteomes" id="UP000236649"/>
    </source>
</evidence>
<name>A0AAN1MQW5_9BURK</name>
<proteinExistence type="predicted"/>
<dbReference type="Pfam" id="PF03695">
    <property type="entry name" value="UPF0149"/>
    <property type="match status" value="1"/>
</dbReference>
<dbReference type="SUPFAM" id="SSF101327">
    <property type="entry name" value="YgfB-like"/>
    <property type="match status" value="1"/>
</dbReference>
<dbReference type="SUPFAM" id="SSF103642">
    <property type="entry name" value="Sec-C motif"/>
    <property type="match status" value="1"/>
</dbReference>
<dbReference type="EMBL" id="CP026108">
    <property type="protein sequence ID" value="AUT76132.1"/>
    <property type="molecule type" value="Genomic_DNA"/>
</dbReference>
<evidence type="ECO:0000313" key="1">
    <source>
        <dbReference type="EMBL" id="AUT76132.1"/>
    </source>
</evidence>
<dbReference type="GeneID" id="55535652"/>
<dbReference type="Pfam" id="PF02810">
    <property type="entry name" value="SEC-C"/>
    <property type="match status" value="1"/>
</dbReference>
<dbReference type="InterPro" id="IPR011978">
    <property type="entry name" value="YgfB-like"/>
</dbReference>
<protein>
    <submittedName>
        <fullName evidence="1">YecA family protein</fullName>
    </submittedName>
</protein>
<sequence length="248" mass="27595">MNKPKAAALEIMVPLADAEIDELEQFLMSDSTSDETLMLDGLDGYLTAIAVGPTTLRPREWLPGIWGSTPDDAPAFETAEQAQRIFELIMRHYNGIIWSLQDSPDEFRPLIGTMTYAGDAHEYPDAEGWAMGFMQGVALAHPHWEPLFDDAQGKHWLRPLHLLGAEEVSADDEALIRLPAQRETLAAQIPSSIAAIYRFWLPYRDAVHERQLATTIRRNSPKIGRNDPCPCGSGKKFKKCCGAASILH</sequence>
<reference evidence="1 2" key="1">
    <citation type="submission" date="2018-01" db="EMBL/GenBank/DDBJ databases">
        <title>Species boundaries and ecological features among Paraburkholderia terrae DSMZ17804T, P. hospita DSMZ17164T and P. caribensis DSMZ13236T.</title>
        <authorList>
            <person name="Pratama A.A."/>
        </authorList>
    </citation>
    <scope>NUCLEOTIDE SEQUENCE [LARGE SCALE GENOMIC DNA]</scope>
    <source>
        <strain evidence="1 2">DSM 17164</strain>
    </source>
</reference>
<dbReference type="Gene3D" id="3.10.450.50">
    <property type="match status" value="1"/>
</dbReference>
<organism evidence="1 2">
    <name type="scientific">Paraburkholderia hospita</name>
    <dbReference type="NCBI Taxonomy" id="169430"/>
    <lineage>
        <taxon>Bacteria</taxon>
        <taxon>Pseudomonadati</taxon>
        <taxon>Pseudomonadota</taxon>
        <taxon>Betaproteobacteria</taxon>
        <taxon>Burkholderiales</taxon>
        <taxon>Burkholderiaceae</taxon>
        <taxon>Paraburkholderia</taxon>
    </lineage>
</organism>
<dbReference type="InterPro" id="IPR036255">
    <property type="entry name" value="YgfB-like_sf"/>
</dbReference>